<dbReference type="RefSeq" id="WP_038587667.1">
    <property type="nucleotide sequence ID" value="NZ_HG938353.1"/>
</dbReference>
<dbReference type="OrthoDB" id="9791280at2"/>
<dbReference type="SUPFAM" id="SSF74650">
    <property type="entry name" value="Galactose mutarotase-like"/>
    <property type="match status" value="1"/>
</dbReference>
<protein>
    <recommendedName>
        <fullName evidence="3">Thioredoxin-like protein</fullName>
    </recommendedName>
</protein>
<dbReference type="GO" id="GO:0030246">
    <property type="term" value="F:carbohydrate binding"/>
    <property type="evidence" value="ECO:0007669"/>
    <property type="project" value="InterPro"/>
</dbReference>
<dbReference type="Pfam" id="PF14486">
    <property type="entry name" value="DUF4432"/>
    <property type="match status" value="2"/>
</dbReference>
<dbReference type="Proteomes" id="UP000028181">
    <property type="component" value="Chromosome I"/>
</dbReference>
<organism evidence="1 2">
    <name type="scientific">Neorhizobium galegae bv. orientalis str. HAMBI 540</name>
    <dbReference type="NCBI Taxonomy" id="1028800"/>
    <lineage>
        <taxon>Bacteria</taxon>
        <taxon>Pseudomonadati</taxon>
        <taxon>Pseudomonadota</taxon>
        <taxon>Alphaproteobacteria</taxon>
        <taxon>Hyphomicrobiales</taxon>
        <taxon>Rhizobiaceae</taxon>
        <taxon>Rhizobium/Agrobacterium group</taxon>
        <taxon>Neorhizobium</taxon>
    </lineage>
</organism>
<sequence>MKAFSAANGPRIFLDESSVLDIGGCFIGDVDLAPGRAIPDDGDPRIDHSLEGFLFTCGPDHIRHPEAIEGAADGRKYPLHGSFSSHPAEILFWDAQGPDAECRARVPLTIATGETAVLERHWRIDGATGEVSLSDKVTNTGTKPFARVHMYHMNIGAWLFDDQVRLTGRMLDKGGFPWTFGGETGGIFCVPAIVEGEQWAEIALGPIAAIGGLTLKVKFRTDTLPHLQVWRNQKAPAHVLGIEPVSHRLASRQELEANGELGWVKPGESVEYGLRFCFV</sequence>
<evidence type="ECO:0008006" key="3">
    <source>
        <dbReference type="Google" id="ProtNLM"/>
    </source>
</evidence>
<evidence type="ECO:0000313" key="2">
    <source>
        <dbReference type="Proteomes" id="UP000028181"/>
    </source>
</evidence>
<keyword evidence="2" id="KW-1185">Reference proteome</keyword>
<name>A0A068STM4_NEOGA</name>
<dbReference type="InterPro" id="IPR014718">
    <property type="entry name" value="GH-type_carb-bd"/>
</dbReference>
<dbReference type="GO" id="GO:0003824">
    <property type="term" value="F:catalytic activity"/>
    <property type="evidence" value="ECO:0007669"/>
    <property type="project" value="InterPro"/>
</dbReference>
<dbReference type="PATRIC" id="fig|1028800.3.peg.2245"/>
<evidence type="ECO:0000313" key="1">
    <source>
        <dbReference type="EMBL" id="CDN48385.1"/>
    </source>
</evidence>
<dbReference type="EMBL" id="HG938353">
    <property type="protein sequence ID" value="CDN48385.1"/>
    <property type="molecule type" value="Genomic_DNA"/>
</dbReference>
<dbReference type="GO" id="GO:0005975">
    <property type="term" value="P:carbohydrate metabolic process"/>
    <property type="evidence" value="ECO:0007669"/>
    <property type="project" value="InterPro"/>
</dbReference>
<dbReference type="AlphaFoldDB" id="A0A068STM4"/>
<dbReference type="KEGG" id="ngg:RG540_CH22170"/>
<dbReference type="InterPro" id="IPR027839">
    <property type="entry name" value="DUF4432"/>
</dbReference>
<dbReference type="HOGENOM" id="CLU_997068_0_0_5"/>
<dbReference type="Gene3D" id="2.70.98.10">
    <property type="match status" value="1"/>
</dbReference>
<dbReference type="eggNOG" id="COG2017">
    <property type="taxonomic scope" value="Bacteria"/>
</dbReference>
<dbReference type="InterPro" id="IPR011013">
    <property type="entry name" value="Gal_mutarotase_sf_dom"/>
</dbReference>
<reference evidence="2" key="1">
    <citation type="journal article" date="2014" name="BMC Genomics">
        <title>Genome sequencing of two Neorhizobium galegae strains reveals a noeT gene responsible for the unusual acetylation of the nodulation factors.</title>
        <authorList>
            <person name="Osterman J."/>
            <person name="Marsh J."/>
            <person name="Laine P.K."/>
            <person name="Zeng Z."/>
            <person name="Alatalo E."/>
            <person name="Sullivan J.T."/>
            <person name="Young J.P."/>
            <person name="Thomas-Oates J."/>
            <person name="Paulin L."/>
            <person name="Lindstrom K."/>
        </authorList>
    </citation>
    <scope>NUCLEOTIDE SEQUENCE [LARGE SCALE GENOMIC DNA]</scope>
    <source>
        <strain evidence="2">HAMBI 540</strain>
    </source>
</reference>
<dbReference type="GeneID" id="24255744"/>
<gene>
    <name evidence="1" type="ORF">RG540_CH22170</name>
</gene>
<proteinExistence type="predicted"/>
<accession>A0A068STM4</accession>